<evidence type="ECO:0000313" key="4">
    <source>
        <dbReference type="Proteomes" id="UP000326780"/>
    </source>
</evidence>
<dbReference type="Proteomes" id="UP000326780">
    <property type="component" value="Chromosome"/>
</dbReference>
<dbReference type="Pfam" id="PF00378">
    <property type="entry name" value="ECH_1"/>
    <property type="match status" value="1"/>
</dbReference>
<dbReference type="InterPro" id="IPR018376">
    <property type="entry name" value="Enoyl-CoA_hyd/isom_CS"/>
</dbReference>
<protein>
    <submittedName>
        <fullName evidence="3">p-hydroxycinnamoyl CoA hydratase/lyase</fullName>
        <ecNumber evidence="3">4.1.2.41</ecNumber>
        <ecNumber evidence="3">4.2.1.101</ecNumber>
    </submittedName>
</protein>
<dbReference type="EC" id="4.2.1.101" evidence="3"/>
<dbReference type="EMBL" id="CP045644">
    <property type="protein sequence ID" value="QFZ85106.1"/>
    <property type="molecule type" value="Genomic_DNA"/>
</dbReference>
<dbReference type="GO" id="GO:0016829">
    <property type="term" value="F:lyase activity"/>
    <property type="evidence" value="ECO:0007669"/>
    <property type="project" value="UniProtKB-KW"/>
</dbReference>
<dbReference type="InterPro" id="IPR051683">
    <property type="entry name" value="Enoyl-CoA_Hydratase/Isomerase"/>
</dbReference>
<dbReference type="CDD" id="cd06558">
    <property type="entry name" value="crotonase-like"/>
    <property type="match status" value="1"/>
</dbReference>
<evidence type="ECO:0000256" key="2">
    <source>
        <dbReference type="RuleBase" id="RU003707"/>
    </source>
</evidence>
<name>A0A5Q0M6N1_VARPD</name>
<sequence length="279" mass="31268">MSTEQENPVRVEFEEGIAWVILNRPDKRNAMSPALNSRMIEVLDELETDPRCKVLVLTGEGDSFTAGMDLKLFFRDAEQQHTPERLIQIRRDFTQWAQRRLQGYIKPTIAMVNGWCFGGGLTPLVCCDLAIADEQAQFGVSEINWGIIPGGNVTRALAATMGRRDALYYIMTGIPFDGRRAQQVGLINEAVPKEQLRARTVELAKILMSKNPSVLRNAKQAFINGGNLPWDVAEDYLSAKNFMSMMQDPEKGRAQGLKQFLDDKTIKPGLQGYTREGDA</sequence>
<evidence type="ECO:0000256" key="1">
    <source>
        <dbReference type="ARBA" id="ARBA00005254"/>
    </source>
</evidence>
<dbReference type="EC" id="4.1.2.41" evidence="3"/>
<keyword evidence="3" id="KW-0456">Lyase</keyword>
<gene>
    <name evidence="3" type="ORF">GFK26_21275</name>
</gene>
<dbReference type="InterPro" id="IPR029045">
    <property type="entry name" value="ClpP/crotonase-like_dom_sf"/>
</dbReference>
<comment type="similarity">
    <text evidence="1 2">Belongs to the enoyl-CoA hydratase/isomerase family.</text>
</comment>
<dbReference type="NCBIfam" id="NF006588">
    <property type="entry name" value="PRK09120.1"/>
    <property type="match status" value="1"/>
</dbReference>
<dbReference type="PANTHER" id="PTHR42964:SF1">
    <property type="entry name" value="POLYKETIDE BIOSYNTHESIS ENOYL-COA HYDRATASE PKSH-RELATED"/>
    <property type="match status" value="1"/>
</dbReference>
<dbReference type="PROSITE" id="PS00166">
    <property type="entry name" value="ENOYL_COA_HYDRATASE"/>
    <property type="match status" value="1"/>
</dbReference>
<evidence type="ECO:0000313" key="3">
    <source>
        <dbReference type="EMBL" id="QFZ85106.1"/>
    </source>
</evidence>
<reference evidence="3 4" key="1">
    <citation type="submission" date="2019-10" db="EMBL/GenBank/DDBJ databases">
        <title>Complete genome sequence of Variovorax paradoxus 5C-2.</title>
        <authorList>
            <person name="Gogoleva N.E."/>
            <person name="Balkin A.S."/>
        </authorList>
    </citation>
    <scope>NUCLEOTIDE SEQUENCE [LARGE SCALE GENOMIC DNA]</scope>
    <source>
        <strain evidence="3 4">5C-2</strain>
    </source>
</reference>
<dbReference type="GO" id="GO:0008300">
    <property type="term" value="P:isoprenoid catabolic process"/>
    <property type="evidence" value="ECO:0007669"/>
    <property type="project" value="TreeGrafter"/>
</dbReference>
<dbReference type="Gene3D" id="3.90.226.10">
    <property type="entry name" value="2-enoyl-CoA Hydratase, Chain A, domain 1"/>
    <property type="match status" value="1"/>
</dbReference>
<dbReference type="RefSeq" id="WP_153283724.1">
    <property type="nucleotide sequence ID" value="NZ_CP045644.1"/>
</dbReference>
<dbReference type="AlphaFoldDB" id="A0A5Q0M6N1"/>
<proteinExistence type="inferred from homology"/>
<dbReference type="PANTHER" id="PTHR42964">
    <property type="entry name" value="ENOYL-COA HYDRATASE"/>
    <property type="match status" value="1"/>
</dbReference>
<dbReference type="InterPro" id="IPR001753">
    <property type="entry name" value="Enoyl-CoA_hydra/iso"/>
</dbReference>
<dbReference type="Gene3D" id="6.10.250.2850">
    <property type="match status" value="1"/>
</dbReference>
<accession>A0A5Q0M6N1</accession>
<dbReference type="SUPFAM" id="SSF52096">
    <property type="entry name" value="ClpP/crotonase"/>
    <property type="match status" value="1"/>
</dbReference>
<organism evidence="3 4">
    <name type="scientific">Variovorax paradoxus</name>
    <dbReference type="NCBI Taxonomy" id="34073"/>
    <lineage>
        <taxon>Bacteria</taxon>
        <taxon>Pseudomonadati</taxon>
        <taxon>Pseudomonadota</taxon>
        <taxon>Betaproteobacteria</taxon>
        <taxon>Burkholderiales</taxon>
        <taxon>Comamonadaceae</taxon>
        <taxon>Variovorax</taxon>
    </lineage>
</organism>